<name>A0A2S9YYE6_9BACT</name>
<sequence>MKLRLELAGVGPLATQNTDERLAVTRVSFENRIVGRALRRVPIES</sequence>
<dbReference type="RefSeq" id="WP_181232856.1">
    <property type="nucleotide sequence ID" value="NZ_PVNL01000003.1"/>
</dbReference>
<accession>A0A2S9YYE6</accession>
<evidence type="ECO:0000313" key="2">
    <source>
        <dbReference type="Proteomes" id="UP000238823"/>
    </source>
</evidence>
<organism evidence="1 2">
    <name type="scientific">Enhygromyxa salina</name>
    <dbReference type="NCBI Taxonomy" id="215803"/>
    <lineage>
        <taxon>Bacteria</taxon>
        <taxon>Pseudomonadati</taxon>
        <taxon>Myxococcota</taxon>
        <taxon>Polyangia</taxon>
        <taxon>Nannocystales</taxon>
        <taxon>Nannocystaceae</taxon>
        <taxon>Enhygromyxa</taxon>
    </lineage>
</organism>
<reference evidence="1 2" key="1">
    <citation type="submission" date="2018-03" db="EMBL/GenBank/DDBJ databases">
        <title>Draft Genome Sequences of the Obligatory Marine Myxobacteria Enhygromyxa salina SWB007.</title>
        <authorList>
            <person name="Poehlein A."/>
            <person name="Moghaddam J.A."/>
            <person name="Harms H."/>
            <person name="Alanjari M."/>
            <person name="Koenig G.M."/>
            <person name="Daniel R."/>
            <person name="Schaeberle T.F."/>
        </authorList>
    </citation>
    <scope>NUCLEOTIDE SEQUENCE [LARGE SCALE GENOMIC DNA]</scope>
    <source>
        <strain evidence="1 2">SWB007</strain>
    </source>
</reference>
<dbReference type="Proteomes" id="UP000238823">
    <property type="component" value="Unassembled WGS sequence"/>
</dbReference>
<dbReference type="AlphaFoldDB" id="A0A2S9YYE6"/>
<comment type="caution">
    <text evidence="1">The sequence shown here is derived from an EMBL/GenBank/DDBJ whole genome shotgun (WGS) entry which is preliminary data.</text>
</comment>
<proteinExistence type="predicted"/>
<evidence type="ECO:0000313" key="1">
    <source>
        <dbReference type="EMBL" id="PRQ10118.1"/>
    </source>
</evidence>
<gene>
    <name evidence="1" type="ORF">ENSA7_01630</name>
</gene>
<dbReference type="EMBL" id="PVNL01000003">
    <property type="protein sequence ID" value="PRQ10118.1"/>
    <property type="molecule type" value="Genomic_DNA"/>
</dbReference>
<protein>
    <submittedName>
        <fullName evidence="1">Uncharacterized protein</fullName>
    </submittedName>
</protein>